<evidence type="ECO:0000313" key="14">
    <source>
        <dbReference type="EMBL" id="CAH4028085.1"/>
    </source>
</evidence>
<comment type="cofactor">
    <cofactor evidence="1">
        <name>Zn(2+)</name>
        <dbReference type="ChEBI" id="CHEBI:29105"/>
    </cofactor>
</comment>
<dbReference type="Pfam" id="PF00246">
    <property type="entry name" value="Peptidase_M14"/>
    <property type="match status" value="1"/>
</dbReference>
<evidence type="ECO:0000256" key="4">
    <source>
        <dbReference type="ARBA" id="ARBA00022670"/>
    </source>
</evidence>
<dbReference type="Pfam" id="PF02244">
    <property type="entry name" value="Propep_M14"/>
    <property type="match status" value="1"/>
</dbReference>
<evidence type="ECO:0000256" key="2">
    <source>
        <dbReference type="ARBA" id="ARBA00005988"/>
    </source>
</evidence>
<proteinExistence type="inferred from homology"/>
<evidence type="ECO:0000256" key="9">
    <source>
        <dbReference type="ARBA" id="ARBA00023049"/>
    </source>
</evidence>
<evidence type="ECO:0000256" key="10">
    <source>
        <dbReference type="ARBA" id="ARBA00023157"/>
    </source>
</evidence>
<feature type="active site" description="Proton donor/acceptor" evidence="11">
    <location>
        <position position="381"/>
    </location>
</feature>
<evidence type="ECO:0000259" key="13">
    <source>
        <dbReference type="PROSITE" id="PS52035"/>
    </source>
</evidence>
<keyword evidence="3" id="KW-0121">Carboxypeptidase</keyword>
<dbReference type="GO" id="GO:0008270">
    <property type="term" value="F:zinc ion binding"/>
    <property type="evidence" value="ECO:0007669"/>
    <property type="project" value="InterPro"/>
</dbReference>
<keyword evidence="7" id="KW-0378">Hydrolase</keyword>
<dbReference type="InterPro" id="IPR036990">
    <property type="entry name" value="M14A-like_propep"/>
</dbReference>
<keyword evidence="10" id="KW-1015">Disulfide bond</keyword>
<evidence type="ECO:0000256" key="3">
    <source>
        <dbReference type="ARBA" id="ARBA00022645"/>
    </source>
</evidence>
<evidence type="ECO:0000256" key="8">
    <source>
        <dbReference type="ARBA" id="ARBA00022833"/>
    </source>
</evidence>
<name>A0A9P0XAZ8_PIEBR</name>
<evidence type="ECO:0000256" key="6">
    <source>
        <dbReference type="ARBA" id="ARBA00022729"/>
    </source>
</evidence>
<dbReference type="GO" id="GO:0006508">
    <property type="term" value="P:proteolysis"/>
    <property type="evidence" value="ECO:0007669"/>
    <property type="project" value="UniProtKB-KW"/>
</dbReference>
<reference evidence="14" key="1">
    <citation type="submission" date="2022-05" db="EMBL/GenBank/DDBJ databases">
        <authorList>
            <person name="Okamura Y."/>
        </authorList>
    </citation>
    <scope>NUCLEOTIDE SEQUENCE</scope>
</reference>
<evidence type="ECO:0000313" key="15">
    <source>
        <dbReference type="Proteomes" id="UP001152562"/>
    </source>
</evidence>
<dbReference type="GO" id="GO:0005615">
    <property type="term" value="C:extracellular space"/>
    <property type="evidence" value="ECO:0007669"/>
    <property type="project" value="TreeGrafter"/>
</dbReference>
<dbReference type="PANTHER" id="PTHR11705:SF140">
    <property type="entry name" value="FI02848P-RELATED"/>
    <property type="match status" value="1"/>
</dbReference>
<dbReference type="SUPFAM" id="SSF53187">
    <property type="entry name" value="Zn-dependent exopeptidases"/>
    <property type="match status" value="1"/>
</dbReference>
<evidence type="ECO:0000256" key="7">
    <source>
        <dbReference type="ARBA" id="ARBA00022801"/>
    </source>
</evidence>
<dbReference type="InterPro" id="IPR003146">
    <property type="entry name" value="M14A_act_pep"/>
</dbReference>
<comment type="caution">
    <text evidence="14">The sequence shown here is derived from an EMBL/GenBank/DDBJ whole genome shotgun (WGS) entry which is preliminary data.</text>
</comment>
<keyword evidence="6 12" id="KW-0732">Signal</keyword>
<dbReference type="Proteomes" id="UP001152562">
    <property type="component" value="Unassembled WGS sequence"/>
</dbReference>
<keyword evidence="4" id="KW-0645">Protease</keyword>
<feature type="domain" description="Peptidase M14" evidence="13">
    <location>
        <begin position="117"/>
        <end position="415"/>
    </location>
</feature>
<dbReference type="GO" id="GO:0004181">
    <property type="term" value="F:metallocarboxypeptidase activity"/>
    <property type="evidence" value="ECO:0007669"/>
    <property type="project" value="InterPro"/>
</dbReference>
<dbReference type="Gene3D" id="3.30.70.340">
    <property type="entry name" value="Metallocarboxypeptidase-like"/>
    <property type="match status" value="1"/>
</dbReference>
<sequence length="424" mass="48982">MDLKILVSFLLIAYSLAKHEKYNGYTVYNVVIRDRNDNALLDAVRDDFHLDIWKFGNPTRDAAVMVPPEYQAPFTKALNNKGIQYRNKEDILSALGEFEKECNLWNQRRDLAQPFTYYARMAEINAYMERLSREYPDIVTLVTAGQTFEGRSINYVKISTTNFEDRNKPIYFIDAAMHSREWSTPPVALYTVHRLVEDLRNEDRDLVQDVDWIILPVQNPDGYEFTHTDERMWRKNRSLKASVSNCSGVDLNRNYDIFFGESNASQDPCAESFSGRYPFSEIETQNVRDILHAYLDRIQIYMNIHSYGSYVLYGFDNATLPANVARIHQVGASIGAQIDTKKLPEAYHYHVGNSYFVLYPASGTSQDYAQDIGVPFSLTLELPDFQNYGFLVPPKYIPQINEETWMGIATAARLSVLFYKERIN</sequence>
<dbReference type="AlphaFoldDB" id="A0A9P0XAZ8"/>
<organism evidence="14 15">
    <name type="scientific">Pieris brassicae</name>
    <name type="common">White butterfly</name>
    <name type="synonym">Large white butterfly</name>
    <dbReference type="NCBI Taxonomy" id="7116"/>
    <lineage>
        <taxon>Eukaryota</taxon>
        <taxon>Metazoa</taxon>
        <taxon>Ecdysozoa</taxon>
        <taxon>Arthropoda</taxon>
        <taxon>Hexapoda</taxon>
        <taxon>Insecta</taxon>
        <taxon>Pterygota</taxon>
        <taxon>Neoptera</taxon>
        <taxon>Endopterygota</taxon>
        <taxon>Lepidoptera</taxon>
        <taxon>Glossata</taxon>
        <taxon>Ditrysia</taxon>
        <taxon>Papilionoidea</taxon>
        <taxon>Pieridae</taxon>
        <taxon>Pierinae</taxon>
        <taxon>Pieris</taxon>
    </lineage>
</organism>
<gene>
    <name evidence="14" type="ORF">PIBRA_LOCUS5040</name>
</gene>
<evidence type="ECO:0000256" key="12">
    <source>
        <dbReference type="SAM" id="SignalP"/>
    </source>
</evidence>
<evidence type="ECO:0000256" key="11">
    <source>
        <dbReference type="PROSITE-ProRule" id="PRU01379"/>
    </source>
</evidence>
<dbReference type="EMBL" id="CALOZG010000005">
    <property type="protein sequence ID" value="CAH4028085.1"/>
    <property type="molecule type" value="Genomic_DNA"/>
</dbReference>
<keyword evidence="5" id="KW-0479">Metal-binding</keyword>
<dbReference type="InterPro" id="IPR000834">
    <property type="entry name" value="Peptidase_M14"/>
</dbReference>
<evidence type="ECO:0000256" key="1">
    <source>
        <dbReference type="ARBA" id="ARBA00001947"/>
    </source>
</evidence>
<dbReference type="PANTHER" id="PTHR11705">
    <property type="entry name" value="PROTEASE FAMILY M14 CARBOXYPEPTIDASE A,B"/>
    <property type="match status" value="1"/>
</dbReference>
<evidence type="ECO:0000256" key="5">
    <source>
        <dbReference type="ARBA" id="ARBA00022723"/>
    </source>
</evidence>
<dbReference type="Gene3D" id="3.40.630.10">
    <property type="entry name" value="Zn peptidases"/>
    <property type="match status" value="1"/>
</dbReference>
<keyword evidence="9" id="KW-0482">Metalloprotease</keyword>
<dbReference type="PROSITE" id="PS52035">
    <property type="entry name" value="PEPTIDASE_M14"/>
    <property type="match status" value="1"/>
</dbReference>
<dbReference type="FunFam" id="3.40.630.10:FF:000084">
    <property type="entry name" value="Carboxypeptidase B2"/>
    <property type="match status" value="1"/>
</dbReference>
<accession>A0A9P0XAZ8</accession>
<keyword evidence="8" id="KW-0862">Zinc</keyword>
<keyword evidence="15" id="KW-1185">Reference proteome</keyword>
<dbReference type="SUPFAM" id="SSF54897">
    <property type="entry name" value="Protease propeptides/inhibitors"/>
    <property type="match status" value="1"/>
</dbReference>
<feature type="signal peptide" evidence="12">
    <location>
        <begin position="1"/>
        <end position="17"/>
    </location>
</feature>
<comment type="similarity">
    <text evidence="2 11">Belongs to the peptidase M14 family.</text>
</comment>
<protein>
    <recommendedName>
        <fullName evidence="13">Peptidase M14 domain-containing protein</fullName>
    </recommendedName>
</protein>
<dbReference type="PRINTS" id="PR00765">
    <property type="entry name" value="CRBOXYPTASEA"/>
</dbReference>
<feature type="chain" id="PRO_5040363387" description="Peptidase M14 domain-containing protein" evidence="12">
    <location>
        <begin position="18"/>
        <end position="424"/>
    </location>
</feature>
<dbReference type="SMART" id="SM00631">
    <property type="entry name" value="Zn_pept"/>
    <property type="match status" value="1"/>
</dbReference>